<sequence length="270" mass="30938">VQTTSGTLEVHESSLEPVFMDSPFKVALIDSFGSLMKLLMHLEDQVSRSSEQTLLAVDFEGMKLCRLGPLCLIQMTVSDDPTLVYVLDVHVLGRKAFTLTTPNGTSMKRVLEEQSIRKVWFDPRNDVDALYHQFEIMPRGIFDLQLAEVADRRSRGLNVHYVQGLHKCLAQCSQLHDEGKVFAERINTLGKSLFEPQNGGDYEVFRRRPLHPVILVYAAHDSRYMLMLYHHYLSAISRDWIPRVLAGSEQRARWCLNEEYIVPNSEAPEF</sequence>
<protein>
    <recommendedName>
        <fullName evidence="1">3'-5' exonuclease domain-containing protein</fullName>
    </recommendedName>
</protein>
<dbReference type="EMBL" id="CAJNNW010029126">
    <property type="protein sequence ID" value="CAE8699107.1"/>
    <property type="molecule type" value="Genomic_DNA"/>
</dbReference>
<dbReference type="Proteomes" id="UP000626109">
    <property type="component" value="Unassembled WGS sequence"/>
</dbReference>
<dbReference type="AlphaFoldDB" id="A0A813KBJ8"/>
<organism evidence="2 3">
    <name type="scientific">Polarella glacialis</name>
    <name type="common">Dinoflagellate</name>
    <dbReference type="NCBI Taxonomy" id="89957"/>
    <lineage>
        <taxon>Eukaryota</taxon>
        <taxon>Sar</taxon>
        <taxon>Alveolata</taxon>
        <taxon>Dinophyceae</taxon>
        <taxon>Suessiales</taxon>
        <taxon>Suessiaceae</taxon>
        <taxon>Polarella</taxon>
    </lineage>
</organism>
<feature type="domain" description="3'-5' exonuclease" evidence="1">
    <location>
        <begin position="42"/>
        <end position="231"/>
    </location>
</feature>
<comment type="caution">
    <text evidence="2">The sequence shown here is derived from an EMBL/GenBank/DDBJ whole genome shotgun (WGS) entry which is preliminary data.</text>
</comment>
<name>A0A813KBJ8_POLGL</name>
<accession>A0A813KBJ8</accession>
<evidence type="ECO:0000259" key="1">
    <source>
        <dbReference type="Pfam" id="PF01612"/>
    </source>
</evidence>
<proteinExistence type="predicted"/>
<dbReference type="GO" id="GO:0006139">
    <property type="term" value="P:nucleobase-containing compound metabolic process"/>
    <property type="evidence" value="ECO:0007669"/>
    <property type="project" value="InterPro"/>
</dbReference>
<dbReference type="Gene3D" id="3.30.420.10">
    <property type="entry name" value="Ribonuclease H-like superfamily/Ribonuclease H"/>
    <property type="match status" value="1"/>
</dbReference>
<dbReference type="Pfam" id="PF01612">
    <property type="entry name" value="DNA_pol_A_exo1"/>
    <property type="match status" value="1"/>
</dbReference>
<reference evidence="2" key="1">
    <citation type="submission" date="2021-02" db="EMBL/GenBank/DDBJ databases">
        <authorList>
            <person name="Dougan E. K."/>
            <person name="Rhodes N."/>
            <person name="Thang M."/>
            <person name="Chan C."/>
        </authorList>
    </citation>
    <scope>NUCLEOTIDE SEQUENCE</scope>
</reference>
<dbReference type="InterPro" id="IPR002562">
    <property type="entry name" value="3'-5'_exonuclease_dom"/>
</dbReference>
<dbReference type="GO" id="GO:0003676">
    <property type="term" value="F:nucleic acid binding"/>
    <property type="evidence" value="ECO:0007669"/>
    <property type="project" value="InterPro"/>
</dbReference>
<dbReference type="SUPFAM" id="SSF53098">
    <property type="entry name" value="Ribonuclease H-like"/>
    <property type="match status" value="1"/>
</dbReference>
<dbReference type="InterPro" id="IPR012337">
    <property type="entry name" value="RNaseH-like_sf"/>
</dbReference>
<feature type="non-terminal residue" evidence="2">
    <location>
        <position position="270"/>
    </location>
</feature>
<gene>
    <name evidence="2" type="ORF">PGLA2088_LOCUS31023</name>
</gene>
<dbReference type="PANTHER" id="PTHR43040">
    <property type="entry name" value="RIBONUCLEASE D"/>
    <property type="match status" value="1"/>
</dbReference>
<dbReference type="GO" id="GO:0008408">
    <property type="term" value="F:3'-5' exonuclease activity"/>
    <property type="evidence" value="ECO:0007669"/>
    <property type="project" value="InterPro"/>
</dbReference>
<dbReference type="InterPro" id="IPR036397">
    <property type="entry name" value="RNaseH_sf"/>
</dbReference>
<evidence type="ECO:0000313" key="3">
    <source>
        <dbReference type="Proteomes" id="UP000626109"/>
    </source>
</evidence>
<evidence type="ECO:0000313" key="2">
    <source>
        <dbReference type="EMBL" id="CAE8699107.1"/>
    </source>
</evidence>
<dbReference type="PANTHER" id="PTHR43040:SF1">
    <property type="entry name" value="RIBONUCLEASE D"/>
    <property type="match status" value="1"/>
</dbReference>